<dbReference type="PANTHER" id="PTHR12260:SF6">
    <property type="entry name" value="DAMAGE-CONTROL PHOSPHATASE ARMT1"/>
    <property type="match status" value="1"/>
</dbReference>
<feature type="domain" description="Damage-control phosphatase ARMT1-like metal-binding" evidence="8">
    <location>
        <begin position="27"/>
        <end position="415"/>
    </location>
</feature>
<dbReference type="GO" id="GO:0097023">
    <property type="term" value="F:fructose 6-phosphate aldolase activity"/>
    <property type="evidence" value="ECO:0007669"/>
    <property type="project" value="RHEA"/>
</dbReference>
<dbReference type="GO" id="GO:0006974">
    <property type="term" value="P:DNA damage response"/>
    <property type="evidence" value="ECO:0007669"/>
    <property type="project" value="TreeGrafter"/>
</dbReference>
<proteinExistence type="inferred from homology"/>
<dbReference type="GO" id="GO:0046872">
    <property type="term" value="F:metal ion binding"/>
    <property type="evidence" value="ECO:0007669"/>
    <property type="project" value="UniProtKB-UniRule"/>
</dbReference>
<dbReference type="GO" id="GO:0005634">
    <property type="term" value="C:nucleus"/>
    <property type="evidence" value="ECO:0007669"/>
    <property type="project" value="TreeGrafter"/>
</dbReference>
<evidence type="ECO:0000256" key="1">
    <source>
        <dbReference type="ARBA" id="ARBA00001326"/>
    </source>
</evidence>
<organism evidence="9">
    <name type="scientific">Fusarium clavum</name>
    <dbReference type="NCBI Taxonomy" id="2594811"/>
    <lineage>
        <taxon>Eukaryota</taxon>
        <taxon>Fungi</taxon>
        <taxon>Dikarya</taxon>
        <taxon>Ascomycota</taxon>
        <taxon>Pezizomycotina</taxon>
        <taxon>Sordariomycetes</taxon>
        <taxon>Hypocreomycetidae</taxon>
        <taxon>Hypocreales</taxon>
        <taxon>Nectriaceae</taxon>
        <taxon>Fusarium</taxon>
        <taxon>Fusarium incarnatum-equiseti species complex</taxon>
    </lineage>
</organism>
<comment type="catalytic activity">
    <reaction evidence="1 7">
        <text>beta-D-fructose 1-phosphate + H2O = D-fructose + phosphate</text>
        <dbReference type="Rhea" id="RHEA:35603"/>
        <dbReference type="ChEBI" id="CHEBI:15377"/>
        <dbReference type="ChEBI" id="CHEBI:37721"/>
        <dbReference type="ChEBI" id="CHEBI:43474"/>
        <dbReference type="ChEBI" id="CHEBI:138881"/>
    </reaction>
</comment>
<evidence type="ECO:0000256" key="2">
    <source>
        <dbReference type="ARBA" id="ARBA00009519"/>
    </source>
</evidence>
<gene>
    <name evidence="9" type="ORF">BN850_0051420</name>
</gene>
<sequence>MLANPESVKSAWTSDQGSMALKTAQSLWLKVIQDIIDDLSSTGKSISLSPKLEELKSIQGRLESLQTEIMNDVELSPLDDDGSSDIAAYNQQLDDLDEVSWLNCPWLYGECYMYRRIQLIFSMSTSWRDYDIFHSQKHSFLTKSQPCIEHHAIKYIPVLASPDKFLKSLDDSKAKAVFLDMVNLALWGNAADASLIADLSFAEIRALHRQPAIEKMEEIMVDNDALEAWEHLRNARETKPERHIDMVLDNAGFELFTDLVFASYLIESDLATSVTLHTKLFPWFVSDATPKDVDIILEYLQSNGVTFLGSLIKRYISSGILKIEADPFWTTAFSFHEMKEQAPKLFQRLQNSHLTIWKGDLNYRKLTKDGLWPHTTPFESALGCLGQGSEIKVLTLSMNRSDTCVGIQSDGKVESLDMEAPGRSWVQDGTHAVVSFSNGL</sequence>
<evidence type="ECO:0000256" key="4">
    <source>
        <dbReference type="ARBA" id="ARBA00022801"/>
    </source>
</evidence>
<dbReference type="AlphaFoldDB" id="A0A090MFJ6"/>
<accession>A0A090MFJ6</accession>
<comment type="catalytic activity">
    <reaction evidence="6 7">
        <text>beta-D-fructose 6-phosphate = dihydroxyacetone + D-glyceraldehyde 3-phosphate</text>
        <dbReference type="Rhea" id="RHEA:28002"/>
        <dbReference type="ChEBI" id="CHEBI:16016"/>
        <dbReference type="ChEBI" id="CHEBI:57634"/>
        <dbReference type="ChEBI" id="CHEBI:59776"/>
    </reaction>
</comment>
<comment type="function">
    <text evidence="7">Metal-dependent phosphatase that shows phosphatase activity against several substrates, including fructose-1-phosphate and fructose-6-phosphate. Its preference for fructose-1-phosphate, a strong glycating agent that causes DNA damage rather than a canonical yeast metabolite, suggests a damage-control function in hexose phosphate metabolism.</text>
</comment>
<evidence type="ECO:0000256" key="7">
    <source>
        <dbReference type="RuleBase" id="RU367030"/>
    </source>
</evidence>
<keyword evidence="5 7" id="KW-0464">Manganese</keyword>
<keyword evidence="4 7" id="KW-0378">Hydrolase</keyword>
<dbReference type="InterPro" id="IPR039763">
    <property type="entry name" value="ARMT1"/>
</dbReference>
<dbReference type="InterPro" id="IPR002791">
    <property type="entry name" value="ARMT1-like_metal-bd"/>
</dbReference>
<dbReference type="SUPFAM" id="SSF111321">
    <property type="entry name" value="AF1104-like"/>
    <property type="match status" value="1"/>
</dbReference>
<dbReference type="InterPro" id="IPR036075">
    <property type="entry name" value="ARMT-1-like_metal-bd_sf"/>
</dbReference>
<comment type="similarity">
    <text evidence="2 7">Belongs to the damage-control phosphatase family. Sugar phosphate phosphatase III subfamily.</text>
</comment>
<evidence type="ECO:0000256" key="6">
    <source>
        <dbReference type="ARBA" id="ARBA00048809"/>
    </source>
</evidence>
<comment type="domain">
    <text evidence="7">Subfamily III proteins have a conserved RTxK motif about 40-50 residues from the C-terminus; the threonine may be replaced by serine or cysteine.</text>
</comment>
<dbReference type="Gene3D" id="3.40.50.10880">
    <property type="entry name" value="Uncharacterised protein PF01937, DUF89, domain 3"/>
    <property type="match status" value="1"/>
</dbReference>
<protein>
    <recommendedName>
        <fullName evidence="7">Sugar phosphate phosphatase</fullName>
        <ecNumber evidence="7">3.1.3.-</ecNumber>
    </recommendedName>
</protein>
<comment type="caution">
    <text evidence="9">The sequence shown here is derived from an EMBL/GenBank/DDBJ whole genome shotgun (WGS) entry which is preliminary data.</text>
</comment>
<dbReference type="EC" id="3.1.3.-" evidence="7"/>
<dbReference type="GO" id="GO:0103026">
    <property type="term" value="F:fructose-1-phosphatase activity"/>
    <property type="evidence" value="ECO:0007669"/>
    <property type="project" value="RHEA"/>
</dbReference>
<name>A0A090MFJ6_9HYPO</name>
<evidence type="ECO:0000259" key="8">
    <source>
        <dbReference type="Pfam" id="PF01937"/>
    </source>
</evidence>
<dbReference type="Gene3D" id="1.20.930.60">
    <property type="match status" value="1"/>
</dbReference>
<evidence type="ECO:0000256" key="5">
    <source>
        <dbReference type="ARBA" id="ARBA00023211"/>
    </source>
</evidence>
<evidence type="ECO:0000256" key="3">
    <source>
        <dbReference type="ARBA" id="ARBA00022723"/>
    </source>
</evidence>
<reference evidence="9" key="1">
    <citation type="submission" date="2013-05" db="EMBL/GenBank/DDBJ databases">
        <title>Draft genome sequences of six wheat associated Fusarium spp. isolates.</title>
        <authorList>
            <person name="Moolhuijzen P.M."/>
            <person name="Manners J.M."/>
            <person name="Wilcox S."/>
            <person name="Bellgard M.I."/>
            <person name="Gardiner D.M."/>
        </authorList>
    </citation>
    <scope>NUCLEOTIDE SEQUENCE</scope>
    <source>
        <strain evidence="9">CS3069</strain>
    </source>
</reference>
<comment type="cofactor">
    <cofactor evidence="7">
        <name>Mn(2+)</name>
        <dbReference type="ChEBI" id="CHEBI:29035"/>
    </cofactor>
    <cofactor evidence="7">
        <name>Ni(2+)</name>
        <dbReference type="ChEBI" id="CHEBI:49786"/>
    </cofactor>
</comment>
<dbReference type="PANTHER" id="PTHR12260">
    <property type="entry name" value="DAMAGE-CONTROL PHOSPHATASE ARMT1"/>
    <property type="match status" value="1"/>
</dbReference>
<dbReference type="EMBL" id="CBMI010001154">
    <property type="protein sequence ID" value="CEG04435.1"/>
    <property type="molecule type" value="Genomic_DNA"/>
</dbReference>
<keyword evidence="3 7" id="KW-0479">Metal-binding</keyword>
<dbReference type="Pfam" id="PF01937">
    <property type="entry name" value="ARMT1-like_dom"/>
    <property type="match status" value="1"/>
</dbReference>
<evidence type="ECO:0000313" key="9">
    <source>
        <dbReference type="EMBL" id="CEG04435.1"/>
    </source>
</evidence>